<proteinExistence type="predicted"/>
<accession>A0A560LV89</accession>
<dbReference type="AlphaFoldDB" id="A0A560LV89"/>
<reference evidence="1 2" key="1">
    <citation type="submission" date="2019-06" db="EMBL/GenBank/DDBJ databases">
        <title>Genomic Encyclopedia of Type Strains, Phase IV (KMG-V): Genome sequencing to study the core and pangenomes of soil and plant-associated prokaryotes.</title>
        <authorList>
            <person name="Whitman W."/>
        </authorList>
    </citation>
    <scope>NUCLEOTIDE SEQUENCE [LARGE SCALE GENOMIC DNA]</scope>
    <source>
        <strain evidence="1 2">BR 10355</strain>
    </source>
</reference>
<dbReference type="EMBL" id="VITY01000006">
    <property type="protein sequence ID" value="TWB98284.1"/>
    <property type="molecule type" value="Genomic_DNA"/>
</dbReference>
<protein>
    <recommendedName>
        <fullName evidence="3">PilZ domain-containing protein</fullName>
    </recommendedName>
</protein>
<dbReference type="RefSeq" id="WP_246667540.1">
    <property type="nucleotide sequence ID" value="NZ_VITY01000006.1"/>
</dbReference>
<evidence type="ECO:0008006" key="3">
    <source>
        <dbReference type="Google" id="ProtNLM"/>
    </source>
</evidence>
<evidence type="ECO:0000313" key="2">
    <source>
        <dbReference type="Proteomes" id="UP000321304"/>
    </source>
</evidence>
<name>A0A560LV89_9BRAD</name>
<keyword evidence="2" id="KW-1185">Reference proteome</keyword>
<sequence>MSTTIRRYKIDSQRTALMKRGLIFFRNTSLGCLVLNISTGGAGLAVDSDATLPFAFDLEIESEPIRRHCILAWRLERRLGVSFEFDRMLRPEAGPI</sequence>
<comment type="caution">
    <text evidence="1">The sequence shown here is derived from an EMBL/GenBank/DDBJ whole genome shotgun (WGS) entry which is preliminary data.</text>
</comment>
<dbReference type="STRING" id="1755647.AS156_20055"/>
<dbReference type="Proteomes" id="UP000321304">
    <property type="component" value="Unassembled WGS sequence"/>
</dbReference>
<evidence type="ECO:0000313" key="1">
    <source>
        <dbReference type="EMBL" id="TWB98284.1"/>
    </source>
</evidence>
<gene>
    <name evidence="1" type="ORF">FBZ93_106243</name>
</gene>
<dbReference type="SUPFAM" id="SSF141371">
    <property type="entry name" value="PilZ domain-like"/>
    <property type="match status" value="1"/>
</dbReference>
<organism evidence="1 2">
    <name type="scientific">Bradyrhizobium macuxiense</name>
    <dbReference type="NCBI Taxonomy" id="1755647"/>
    <lineage>
        <taxon>Bacteria</taxon>
        <taxon>Pseudomonadati</taxon>
        <taxon>Pseudomonadota</taxon>
        <taxon>Alphaproteobacteria</taxon>
        <taxon>Hyphomicrobiales</taxon>
        <taxon>Nitrobacteraceae</taxon>
        <taxon>Bradyrhizobium</taxon>
    </lineage>
</organism>